<dbReference type="InterPro" id="IPR011050">
    <property type="entry name" value="Pectin_lyase_fold/virulence"/>
</dbReference>
<dbReference type="InterPro" id="IPR012334">
    <property type="entry name" value="Pectin_lyas_fold"/>
</dbReference>
<name>A0AB36JSM1_9STRE</name>
<dbReference type="PANTHER" id="PTHR40088:SF2">
    <property type="entry name" value="SECRETED SUGAR HYDROLASE"/>
    <property type="match status" value="1"/>
</dbReference>
<keyword evidence="8" id="KW-1185">Reference proteome</keyword>
<evidence type="ECO:0000256" key="1">
    <source>
        <dbReference type="ARBA" id="ARBA00004613"/>
    </source>
</evidence>
<gene>
    <name evidence="5" type="ORF">BVE84_08800</name>
    <name evidence="6" type="ORF">BVE86_04245</name>
</gene>
<evidence type="ECO:0000313" key="8">
    <source>
        <dbReference type="Proteomes" id="UP000188946"/>
    </source>
</evidence>
<feature type="region of interest" description="Disordered" evidence="4">
    <location>
        <begin position="20"/>
        <end position="40"/>
    </location>
</feature>
<reference evidence="7 8" key="1">
    <citation type="submission" date="2016-12" db="EMBL/GenBank/DDBJ databases">
        <authorList>
            <person name="Gulvik C.A."/>
        </authorList>
    </citation>
    <scope>NUCLEOTIDE SEQUENCE [LARGE SCALE GENOMIC DNA]</scope>
    <source>
        <strain evidence="5 8">12-5202</strain>
        <strain evidence="6 7">12-5291</strain>
    </source>
</reference>
<comment type="subcellular location">
    <subcellularLocation>
        <location evidence="1">Secreted</location>
    </subcellularLocation>
</comment>
<dbReference type="InterPro" id="IPR052052">
    <property type="entry name" value="Polysaccharide_Lyase_9"/>
</dbReference>
<dbReference type="Proteomes" id="UP000188946">
    <property type="component" value="Unassembled WGS sequence"/>
</dbReference>
<dbReference type="SUPFAM" id="SSF51126">
    <property type="entry name" value="Pectin lyase-like"/>
    <property type="match status" value="1"/>
</dbReference>
<evidence type="ECO:0008006" key="9">
    <source>
        <dbReference type="Google" id="ProtNLM"/>
    </source>
</evidence>
<dbReference type="EMBL" id="MSPT01000007">
    <property type="protein sequence ID" value="ONK27877.1"/>
    <property type="molecule type" value="Genomic_DNA"/>
</dbReference>
<keyword evidence="2" id="KW-0964">Secreted</keyword>
<dbReference type="EMBL" id="MSPR01000019">
    <property type="protein sequence ID" value="ONK26883.1"/>
    <property type="molecule type" value="Genomic_DNA"/>
</dbReference>
<keyword evidence="3" id="KW-0732">Signal</keyword>
<evidence type="ECO:0000313" key="6">
    <source>
        <dbReference type="EMBL" id="ONK27877.1"/>
    </source>
</evidence>
<protein>
    <recommendedName>
        <fullName evidence="9">Bacterial repeat domain-containing protein</fullName>
    </recommendedName>
</protein>
<dbReference type="Gene3D" id="2.160.20.10">
    <property type="entry name" value="Single-stranded right-handed beta-helix, Pectin lyase-like"/>
    <property type="match status" value="1"/>
</dbReference>
<proteinExistence type="predicted"/>
<dbReference type="PANTHER" id="PTHR40088">
    <property type="entry name" value="PECTATE LYASE (EUROFUNG)"/>
    <property type="match status" value="1"/>
</dbReference>
<dbReference type="GO" id="GO:0005576">
    <property type="term" value="C:extracellular region"/>
    <property type="evidence" value="ECO:0007669"/>
    <property type="project" value="UniProtKB-SubCell"/>
</dbReference>
<comment type="caution">
    <text evidence="6">The sequence shown here is derived from an EMBL/GenBank/DDBJ whole genome shotgun (WGS) entry which is preliminary data.</text>
</comment>
<dbReference type="AlphaFoldDB" id="A0AB36JSM1"/>
<evidence type="ECO:0000313" key="5">
    <source>
        <dbReference type="EMBL" id="ONK26883.1"/>
    </source>
</evidence>
<sequence>MKKKWIWLLLLSSCTLLQSPSTVRTEDRTEQPNSNQDQVEQRRYTARLKVNTDGTENAAGGSLVAKDNKLSGGEGTIVELIPRANPGYRFVGYTSFREDNGMSTDGLMPIENNRFELSEKIGDVTVYAHFETIKMDENTYFSDDFSVWNPDIYTIEGQSRALRVENSHLVLSPSERITLIPNVGKEIPVSETVGYQINLGLQQLAPIKPWNTMRIIFCQQPDGSYYALEVNGKKAYVKKLASLDAGIQSGEILGEAVQFELGGESHRFEMTVTGNKVSVMDNASPLLSYTGEGDFEASRLFVAFQMVSTGRIISLDSFTITKHQQKKKLRILSRIDGVEDSLATAGIVSALNNEVSSGDTLVIDVTEKYGYRFLGFRDREGSPIDLATYQVPASETEELLLYADFSKVEPAATKARDYYVDSVSGSDTNDGSEKSPYRTLKALHTKDLSPGDRILLKAGSVYNGLEAALTFKGSGTQEQPIYVGMYGEGAKPVLNGEGKVEDLVSLFNQEYITIENLELTNLSPEFSTSFRLNGNNNKSKALRAINVSAKNFGVVHNITLRNLYIHDINGKLNLKNGMVVFSLMSKQI</sequence>
<organism evidence="6 7">
    <name type="scientific">Streptococcus azizii</name>
    <dbReference type="NCBI Taxonomy" id="1579424"/>
    <lineage>
        <taxon>Bacteria</taxon>
        <taxon>Bacillati</taxon>
        <taxon>Bacillota</taxon>
        <taxon>Bacilli</taxon>
        <taxon>Lactobacillales</taxon>
        <taxon>Streptococcaceae</taxon>
        <taxon>Streptococcus</taxon>
    </lineage>
</organism>
<accession>A0AB36JSM1</accession>
<evidence type="ECO:0000313" key="7">
    <source>
        <dbReference type="Proteomes" id="UP000188600"/>
    </source>
</evidence>
<evidence type="ECO:0000256" key="3">
    <source>
        <dbReference type="ARBA" id="ARBA00022729"/>
    </source>
</evidence>
<evidence type="ECO:0000256" key="2">
    <source>
        <dbReference type="ARBA" id="ARBA00022525"/>
    </source>
</evidence>
<dbReference type="Proteomes" id="UP000188600">
    <property type="component" value="Unassembled WGS sequence"/>
</dbReference>
<dbReference type="RefSeq" id="WP_076996654.1">
    <property type="nucleotide sequence ID" value="NZ_MSPR01000019.1"/>
</dbReference>
<evidence type="ECO:0000256" key="4">
    <source>
        <dbReference type="SAM" id="MobiDB-lite"/>
    </source>
</evidence>
<dbReference type="GO" id="GO:0016837">
    <property type="term" value="F:carbon-oxygen lyase activity, acting on polysaccharides"/>
    <property type="evidence" value="ECO:0007669"/>
    <property type="project" value="TreeGrafter"/>
</dbReference>